<organism evidence="3 4">
    <name type="scientific">Cladophialophora immunda</name>
    <dbReference type="NCBI Taxonomy" id="569365"/>
    <lineage>
        <taxon>Eukaryota</taxon>
        <taxon>Fungi</taxon>
        <taxon>Dikarya</taxon>
        <taxon>Ascomycota</taxon>
        <taxon>Pezizomycotina</taxon>
        <taxon>Eurotiomycetes</taxon>
        <taxon>Chaetothyriomycetidae</taxon>
        <taxon>Chaetothyriales</taxon>
        <taxon>Herpotrichiellaceae</taxon>
        <taxon>Cladophialophora</taxon>
    </lineage>
</organism>
<evidence type="ECO:0000259" key="2">
    <source>
        <dbReference type="Pfam" id="PF17111"/>
    </source>
</evidence>
<dbReference type="OrthoDB" id="4139874at2759"/>
<feature type="region of interest" description="Disordered" evidence="1">
    <location>
        <begin position="226"/>
        <end position="246"/>
    </location>
</feature>
<evidence type="ECO:0000256" key="1">
    <source>
        <dbReference type="SAM" id="MobiDB-lite"/>
    </source>
</evidence>
<name>A0A0D2BAB6_9EURO</name>
<dbReference type="GeneID" id="27340457"/>
<gene>
    <name evidence="3" type="ORF">PV07_01263</name>
</gene>
<dbReference type="RefSeq" id="XP_016254703.1">
    <property type="nucleotide sequence ID" value="XM_016387775.1"/>
</dbReference>
<dbReference type="STRING" id="569365.A0A0D2BAB6"/>
<evidence type="ECO:0000313" key="3">
    <source>
        <dbReference type="EMBL" id="KIW34487.1"/>
    </source>
</evidence>
<evidence type="ECO:0000313" key="4">
    <source>
        <dbReference type="Proteomes" id="UP000054466"/>
    </source>
</evidence>
<dbReference type="InterPro" id="IPR031348">
    <property type="entry name" value="PigL_N"/>
</dbReference>
<sequence length="335" mass="36786">MEPLNAGASVLAFVGIALEGTKSLYNVLSGLRHATRETASLVSAVGNLQNILTQLRDCRALAEPNVDLQNVRNLLEVCTQDIASFKKDLNKVQYDPTVPKLQQAWKRVRATLAEKPLTAMWHKLNHHCSVLQFQLNLLQRSQIHQIRETLSAGTLQVSSLNQNVQDIKVSVEEVVRSTVANVNQTIGQTSGATTAQLQNISTLLEALQARVSGSPTRFALPQHRRALPQDDRPMSAHSSEPIGGHPEPMECLARLCKLGSRDPSTMLYEEAETIIEDLECFLSALLKLEGSETLNSAKKRKAEGEQDAAVTRRDMKRMRGLISASAAVGVNQGRE</sequence>
<dbReference type="Proteomes" id="UP000054466">
    <property type="component" value="Unassembled WGS sequence"/>
</dbReference>
<accession>A0A0D2BAB6</accession>
<protein>
    <recommendedName>
        <fullName evidence="2">Azaphilone pigments biosynthesis cluster protein L N-terminal domain-containing protein</fullName>
    </recommendedName>
</protein>
<proteinExistence type="predicted"/>
<dbReference type="Pfam" id="PF17111">
    <property type="entry name" value="PigL_N"/>
    <property type="match status" value="1"/>
</dbReference>
<dbReference type="HOGENOM" id="CLU_829005_0_0_1"/>
<dbReference type="EMBL" id="KN847040">
    <property type="protein sequence ID" value="KIW34487.1"/>
    <property type="molecule type" value="Genomic_DNA"/>
</dbReference>
<dbReference type="AlphaFoldDB" id="A0A0D2BAB6"/>
<reference evidence="3 4" key="1">
    <citation type="submission" date="2015-01" db="EMBL/GenBank/DDBJ databases">
        <title>The Genome Sequence of Cladophialophora immunda CBS83496.</title>
        <authorList>
            <consortium name="The Broad Institute Genomics Platform"/>
            <person name="Cuomo C."/>
            <person name="de Hoog S."/>
            <person name="Gorbushina A."/>
            <person name="Stielow B."/>
            <person name="Teixiera M."/>
            <person name="Abouelleil A."/>
            <person name="Chapman S.B."/>
            <person name="Priest M."/>
            <person name="Young S.K."/>
            <person name="Wortman J."/>
            <person name="Nusbaum C."/>
            <person name="Birren B."/>
        </authorList>
    </citation>
    <scope>NUCLEOTIDE SEQUENCE [LARGE SCALE GENOMIC DNA]</scope>
    <source>
        <strain evidence="3 4">CBS 83496</strain>
    </source>
</reference>
<feature type="domain" description="Azaphilone pigments biosynthesis cluster protein L N-terminal" evidence="2">
    <location>
        <begin position="1"/>
        <end position="95"/>
    </location>
</feature>
<dbReference type="VEuPathDB" id="FungiDB:PV07_01263"/>
<keyword evidence="4" id="KW-1185">Reference proteome</keyword>